<protein>
    <submittedName>
        <fullName evidence="1">Uncharacterized protein</fullName>
    </submittedName>
</protein>
<name>A0A1Y5P6T4_9MICO</name>
<evidence type="ECO:0000313" key="1">
    <source>
        <dbReference type="EMBL" id="SBS74406.1"/>
    </source>
</evidence>
<accession>A0A1Y5P6T4</accession>
<organism evidence="1">
    <name type="scientific">uncultured Microbacterium sp</name>
    <dbReference type="NCBI Taxonomy" id="191216"/>
    <lineage>
        <taxon>Bacteria</taxon>
        <taxon>Bacillati</taxon>
        <taxon>Actinomycetota</taxon>
        <taxon>Actinomycetes</taxon>
        <taxon>Micrococcales</taxon>
        <taxon>Microbacteriaceae</taxon>
        <taxon>Microbacterium</taxon>
        <taxon>environmental samples</taxon>
    </lineage>
</organism>
<proteinExistence type="predicted"/>
<dbReference type="EMBL" id="FLQR01000010">
    <property type="protein sequence ID" value="SBS74406.1"/>
    <property type="molecule type" value="Genomic_DNA"/>
</dbReference>
<dbReference type="AlphaFoldDB" id="A0A1Y5P6T4"/>
<reference evidence="1" key="1">
    <citation type="submission" date="2016-03" db="EMBL/GenBank/DDBJ databases">
        <authorList>
            <person name="Ploux O."/>
        </authorList>
    </citation>
    <scope>NUCLEOTIDE SEQUENCE</scope>
    <source>
        <strain evidence="1">UC1</strain>
    </source>
</reference>
<dbReference type="RefSeq" id="WP_295577455.1">
    <property type="nucleotide sequence ID" value="NZ_FLQR01000010.1"/>
</dbReference>
<gene>
    <name evidence="1" type="ORF">MIPYR_60126</name>
</gene>
<sequence>MPWERFFEDLEDQLDSEWEAERAALDTEAERLRLARLTLRQRLVALTDGGQSPPRLELADGDAVTGRLAAVGADWIALTPDTRRAGAVLVPLAAVVAIGMPHADVLRSARADVASTRLAERMTFGFVLRDLVRRRTPLTVTVLGGRTLSGTIDRAGADHLDLALHDRGQPRRSGLVTGHRLIPFSAVVAVRLDAPAPLP</sequence>